<dbReference type="RefSeq" id="XP_016987518.1">
    <property type="nucleotide sequence ID" value="XM_017132029.1"/>
</dbReference>
<reference evidence="1" key="3">
    <citation type="submission" date="2025-05" db="UniProtKB">
        <authorList>
            <consortium name="EnsemblMetazoa"/>
        </authorList>
    </citation>
    <scope>IDENTIFICATION</scope>
</reference>
<accession>A0A6P4FJ95</accession>
<dbReference type="CTD" id="33973"/>
<reference evidence="2" key="1">
    <citation type="journal article" date="2021" name="Elife">
        <title>Highly contiguous assemblies of 101 drosophilid genomes.</title>
        <authorList>
            <person name="Kim B.Y."/>
            <person name="Wang J.R."/>
            <person name="Miller D.E."/>
            <person name="Barmina O."/>
            <person name="Delaney E."/>
            <person name="Thompson A."/>
            <person name="Comeault A.A."/>
            <person name="Peede D."/>
            <person name="D'Agostino E.R."/>
            <person name="Pelaez J."/>
            <person name="Aguilar J.M."/>
            <person name="Haji D."/>
            <person name="Matsunaga T."/>
            <person name="Armstrong E.E."/>
            <person name="Zych M."/>
            <person name="Ogawa Y."/>
            <person name="Stamenkovic-Radak M."/>
            <person name="Jelic M."/>
            <person name="Veselinovic M.S."/>
            <person name="Tanaskovic M."/>
            <person name="Eric P."/>
            <person name="Gao J.J."/>
            <person name="Katoh T.K."/>
            <person name="Toda M.J."/>
            <person name="Watabe H."/>
            <person name="Watada M."/>
            <person name="Davis J.S."/>
            <person name="Moyle L.C."/>
            <person name="Manoli G."/>
            <person name="Bertolini E."/>
            <person name="Kostal V."/>
            <person name="Hawley R.S."/>
            <person name="Takahashi A."/>
            <person name="Jones C.D."/>
            <person name="Price D.K."/>
            <person name="Whiteman N."/>
            <person name="Kopp A."/>
            <person name="Matute D.R."/>
            <person name="Petrov D.A."/>
        </authorList>
    </citation>
    <scope>NUCLEOTIDE SEQUENCE [LARGE SCALE GENOMIC DNA]</scope>
</reference>
<reference evidence="3 4" key="2">
    <citation type="submission" date="2025-04" db="UniProtKB">
        <authorList>
            <consortium name="RefSeq"/>
        </authorList>
    </citation>
    <scope>IDENTIFICATION</scope>
</reference>
<protein>
    <submittedName>
        <fullName evidence="3 4">Uncharacterized protein LOC108050363 isoform X1</fullName>
    </submittedName>
</protein>
<evidence type="ECO:0000313" key="3">
    <source>
        <dbReference type="RefSeq" id="XP_016987518.1"/>
    </source>
</evidence>
<dbReference type="AlphaFoldDB" id="A0A6P4FJ95"/>
<dbReference type="RefSeq" id="XP_016987519.1">
    <property type="nucleotide sequence ID" value="XM_017132030.1"/>
</dbReference>
<dbReference type="GeneID" id="108050363"/>
<dbReference type="Proteomes" id="UP001652680">
    <property type="component" value="Unassembled WGS sequence"/>
</dbReference>
<evidence type="ECO:0000313" key="1">
    <source>
        <dbReference type="EnsemblMetazoa" id="XP_044315602.1"/>
    </source>
</evidence>
<dbReference type="SUPFAM" id="SSF52047">
    <property type="entry name" value="RNI-like"/>
    <property type="match status" value="1"/>
</dbReference>
<sequence length="319" mass="37666">MARILDYSVKKSDVDDDIESLVNCFPLIESFKARIEGKDHTFEILNGHHVARWKHLRRLDIIGASRHWKTKCFQKICQILPLQFLSVAWRESEEDDYVEAILKLQELEELQLELNLVSRENTNKLLTLPKLRKLRIDEFKDVENFLDSIVEMRRQDVVALTCNENFWLWLTPNRFQNVRKVSIINEGVVDGLWCAQSFKNAINEFPRLTELYLENITIWETGDAFWDMVYSCPQLQLLQLQNHEVEDGFLEFSASTMNKALYQRKKRLVIHFSKTCQKDLILQLYNHSMLKILFKVIKDAYPNLIGGLLELEFTTRKVL</sequence>
<evidence type="ECO:0000313" key="4">
    <source>
        <dbReference type="RefSeq" id="XP_016987519.1"/>
    </source>
</evidence>
<proteinExistence type="predicted"/>
<dbReference type="EnsemblMetazoa" id="XM_044459668.1">
    <property type="protein sequence ID" value="XP_044315603.1"/>
    <property type="gene ID" value="LOC108050363"/>
</dbReference>
<dbReference type="InterPro" id="IPR032675">
    <property type="entry name" value="LRR_dom_sf"/>
</dbReference>
<keyword evidence="2" id="KW-1185">Reference proteome</keyword>
<dbReference type="Gene3D" id="3.80.10.10">
    <property type="entry name" value="Ribonuclease Inhibitor"/>
    <property type="match status" value="1"/>
</dbReference>
<organism evidence="3">
    <name type="scientific">Drosophila rhopaloa</name>
    <name type="common">Fruit fly</name>
    <dbReference type="NCBI Taxonomy" id="1041015"/>
    <lineage>
        <taxon>Eukaryota</taxon>
        <taxon>Metazoa</taxon>
        <taxon>Ecdysozoa</taxon>
        <taxon>Arthropoda</taxon>
        <taxon>Hexapoda</taxon>
        <taxon>Insecta</taxon>
        <taxon>Pterygota</taxon>
        <taxon>Neoptera</taxon>
        <taxon>Endopterygota</taxon>
        <taxon>Diptera</taxon>
        <taxon>Brachycera</taxon>
        <taxon>Muscomorpha</taxon>
        <taxon>Ephydroidea</taxon>
        <taxon>Drosophilidae</taxon>
        <taxon>Drosophila</taxon>
        <taxon>Sophophora</taxon>
    </lineage>
</organism>
<evidence type="ECO:0000313" key="2">
    <source>
        <dbReference type="Proteomes" id="UP001652680"/>
    </source>
</evidence>
<dbReference type="RefSeq" id="XP_044315603.1">
    <property type="nucleotide sequence ID" value="XM_044459668.1"/>
</dbReference>
<dbReference type="OrthoDB" id="7866104at2759"/>
<gene>
    <name evidence="3 4" type="primary">LOC108050363</name>
    <name evidence="1" type="synonym">108050363</name>
</gene>
<dbReference type="RefSeq" id="XP_044315602.1">
    <property type="nucleotide sequence ID" value="XM_044459667.1"/>
</dbReference>
<name>A0A6P4FJ95_DRORH</name>
<dbReference type="EnsemblMetazoa" id="XM_044459667.1">
    <property type="protein sequence ID" value="XP_044315602.1"/>
    <property type="gene ID" value="LOC108050363"/>
</dbReference>